<dbReference type="HOGENOM" id="CLU_1776653_0_0_11"/>
<dbReference type="EMBL" id="AE014184">
    <property type="protein sequence ID" value="AAO44771.1"/>
    <property type="molecule type" value="Genomic_DNA"/>
</dbReference>
<protein>
    <submittedName>
        <fullName evidence="2">Uncharacterized protein</fullName>
    </submittedName>
</protein>
<reference evidence="2 3" key="1">
    <citation type="journal article" date="2003" name="Genome Res.">
        <title>Tropheryma whipplei twist: a human pathogenic Actinobacteria with a reduced genome.</title>
        <authorList>
            <person name="Raoult D."/>
            <person name="Ogata H."/>
            <person name="Audic S."/>
            <person name="Robert C."/>
            <person name="Suhre K."/>
            <person name="Drancourt M."/>
            <person name="Claverie J.-M."/>
        </authorList>
    </citation>
    <scope>NUCLEOTIDE SEQUENCE [LARGE SCALE GENOMIC DNA]</scope>
    <source>
        <strain evidence="2 3">Twist</strain>
    </source>
</reference>
<keyword evidence="1" id="KW-0472">Membrane</keyword>
<name>Q83FP2_TROWT</name>
<dbReference type="STRING" id="203267.TWT_674"/>
<evidence type="ECO:0000313" key="2">
    <source>
        <dbReference type="EMBL" id="AAO44771.1"/>
    </source>
</evidence>
<gene>
    <name evidence="2" type="ordered locus">TWT_674</name>
</gene>
<keyword evidence="1" id="KW-1133">Transmembrane helix</keyword>
<dbReference type="RefSeq" id="WP_011096630.1">
    <property type="nucleotide sequence ID" value="NC_004572.3"/>
</dbReference>
<evidence type="ECO:0000313" key="3">
    <source>
        <dbReference type="Proteomes" id="UP000002200"/>
    </source>
</evidence>
<keyword evidence="3" id="KW-1185">Reference proteome</keyword>
<accession>Q83FP2</accession>
<evidence type="ECO:0000256" key="1">
    <source>
        <dbReference type="SAM" id="Phobius"/>
    </source>
</evidence>
<feature type="transmembrane region" description="Helical" evidence="1">
    <location>
        <begin position="39"/>
        <end position="66"/>
    </location>
</feature>
<sequence>MSTFEIKMPSRLQRRLIILFMLSFPFMSLLPILRGFDWATYNLIFSSIVAGSVGMLIFSLILRLLGFSKFFAVKGHLPPSLNRQCRMFLMFLGLPVVLFLGLNPVLWHFYGNPFTSYFTSVIWVIALVGYEAASLVNLLRWRETAH</sequence>
<keyword evidence="1" id="KW-0812">Transmembrane</keyword>
<dbReference type="KEGG" id="twh:TWT_674"/>
<feature type="transmembrane region" description="Helical" evidence="1">
    <location>
        <begin position="116"/>
        <end position="139"/>
    </location>
</feature>
<dbReference type="AlphaFoldDB" id="Q83FP2"/>
<proteinExistence type="predicted"/>
<dbReference type="Proteomes" id="UP000002200">
    <property type="component" value="Chromosome"/>
</dbReference>
<organism evidence="2 3">
    <name type="scientific">Tropheryma whipplei (strain Twist)</name>
    <name type="common">Whipple's bacillus</name>
    <dbReference type="NCBI Taxonomy" id="203267"/>
    <lineage>
        <taxon>Bacteria</taxon>
        <taxon>Bacillati</taxon>
        <taxon>Actinomycetota</taxon>
        <taxon>Actinomycetes</taxon>
        <taxon>Micrococcales</taxon>
        <taxon>Tropherymataceae</taxon>
        <taxon>Tropheryma</taxon>
    </lineage>
</organism>
<feature type="transmembrane region" description="Helical" evidence="1">
    <location>
        <begin position="87"/>
        <end position="110"/>
    </location>
</feature>
<feature type="transmembrane region" description="Helical" evidence="1">
    <location>
        <begin position="16"/>
        <end position="33"/>
    </location>
</feature>